<dbReference type="InterPro" id="IPR039145">
    <property type="entry name" value="Ribosomal_mL40_metazoa/plant"/>
</dbReference>
<dbReference type="OrthoDB" id="5977625at2759"/>
<dbReference type="EMBL" id="CAICTM010001157">
    <property type="protein sequence ID" value="CAB9521057.1"/>
    <property type="molecule type" value="Genomic_DNA"/>
</dbReference>
<keyword evidence="3" id="KW-1185">Reference proteome</keyword>
<name>A0A9N8EH64_9STRA</name>
<organism evidence="2 3">
    <name type="scientific">Seminavis robusta</name>
    <dbReference type="NCBI Taxonomy" id="568900"/>
    <lineage>
        <taxon>Eukaryota</taxon>
        <taxon>Sar</taxon>
        <taxon>Stramenopiles</taxon>
        <taxon>Ochrophyta</taxon>
        <taxon>Bacillariophyta</taxon>
        <taxon>Bacillariophyceae</taxon>
        <taxon>Bacillariophycidae</taxon>
        <taxon>Naviculales</taxon>
        <taxon>Naviculaceae</taxon>
        <taxon>Seminavis</taxon>
    </lineage>
</organism>
<gene>
    <name evidence="2" type="ORF">SEMRO_1159_G247610.1</name>
</gene>
<dbReference type="AlphaFoldDB" id="A0A9N8EH64"/>
<dbReference type="GO" id="GO:0005762">
    <property type="term" value="C:mitochondrial large ribosomal subunit"/>
    <property type="evidence" value="ECO:0007669"/>
    <property type="project" value="InterPro"/>
</dbReference>
<evidence type="ECO:0000256" key="1">
    <source>
        <dbReference type="SAM" id="MobiDB-lite"/>
    </source>
</evidence>
<protein>
    <submittedName>
        <fullName evidence="2">Uncharacterized protein</fullName>
    </submittedName>
</protein>
<accession>A0A9N8EH64</accession>
<dbReference type="Proteomes" id="UP001153069">
    <property type="component" value="Unassembled WGS sequence"/>
</dbReference>
<comment type="caution">
    <text evidence="2">The sequence shown here is derived from an EMBL/GenBank/DDBJ whole genome shotgun (WGS) entry which is preliminary data.</text>
</comment>
<dbReference type="Gene3D" id="6.10.250.3440">
    <property type="match status" value="1"/>
</dbReference>
<feature type="compositionally biased region" description="Polar residues" evidence="1">
    <location>
        <begin position="1"/>
        <end position="11"/>
    </location>
</feature>
<feature type="region of interest" description="Disordered" evidence="1">
    <location>
        <begin position="1"/>
        <end position="26"/>
    </location>
</feature>
<evidence type="ECO:0000313" key="2">
    <source>
        <dbReference type="EMBL" id="CAB9521057.1"/>
    </source>
</evidence>
<proteinExistence type="predicted"/>
<dbReference type="PANTHER" id="PTHR13359:SF2">
    <property type="entry name" value="LARGE RIBOSOMAL SUBUNIT PROTEIN ML40"/>
    <property type="match status" value="1"/>
</dbReference>
<dbReference type="PANTHER" id="PTHR13359">
    <property type="entry name" value="39S RIBOSOMAL PROTEIN L40, MITOCHONDRIAL"/>
    <property type="match status" value="1"/>
</dbReference>
<reference evidence="2" key="1">
    <citation type="submission" date="2020-06" db="EMBL/GenBank/DDBJ databases">
        <authorList>
            <consortium name="Plant Systems Biology data submission"/>
        </authorList>
    </citation>
    <scope>NUCLEOTIDE SEQUENCE</scope>
    <source>
        <strain evidence="2">D6</strain>
    </source>
</reference>
<evidence type="ECO:0000313" key="3">
    <source>
        <dbReference type="Proteomes" id="UP001153069"/>
    </source>
</evidence>
<sequence length="148" mass="16674">MSLPRATTSALRRNGALPSHHRNGLSRLLSTPAATSGEEGGKIYKQVVAALDAPMTKPPPASEEEMQRRYNVGRSYVIGMFERHNEEQHMMACRIKLKNHAVDMLPKHLRASALEEDDEGPPLWRHIPMWTPPIPGFDPDEFMDHGEK</sequence>